<sequence>MLDEIRDWFATHELDGGDFFACPSGYPFTVVPPKPGTETILYSTKTDSIRRLVHDLEGNQTFAAILRGGLPSDDDLYWFRSQVGSRQLLFWGDADPADLLTFAWLRESLPIQYCGLSDNILQQCGVELRDNLTIQLAESEVAALPLVTKCLGDLQSHLGSWCSGLLSSGRKIEVEALFSFAKCTPSELETVLLESGKEV</sequence>
<organism evidence="1 2">
    <name type="scientific">Bythopirellula polymerisocia</name>
    <dbReference type="NCBI Taxonomy" id="2528003"/>
    <lineage>
        <taxon>Bacteria</taxon>
        <taxon>Pseudomonadati</taxon>
        <taxon>Planctomycetota</taxon>
        <taxon>Planctomycetia</taxon>
        <taxon>Pirellulales</taxon>
        <taxon>Lacipirellulaceae</taxon>
        <taxon>Bythopirellula</taxon>
    </lineage>
</organism>
<dbReference type="RefSeq" id="WP_146450982.1">
    <property type="nucleotide sequence ID" value="NZ_SJPS01000003.1"/>
</dbReference>
<reference evidence="1 2" key="1">
    <citation type="submission" date="2019-02" db="EMBL/GenBank/DDBJ databases">
        <title>Deep-cultivation of Planctomycetes and their phenomic and genomic characterization uncovers novel biology.</title>
        <authorList>
            <person name="Wiegand S."/>
            <person name="Jogler M."/>
            <person name="Boedeker C."/>
            <person name="Pinto D."/>
            <person name="Vollmers J."/>
            <person name="Rivas-Marin E."/>
            <person name="Kohn T."/>
            <person name="Peeters S.H."/>
            <person name="Heuer A."/>
            <person name="Rast P."/>
            <person name="Oberbeckmann S."/>
            <person name="Bunk B."/>
            <person name="Jeske O."/>
            <person name="Meyerdierks A."/>
            <person name="Storesund J.E."/>
            <person name="Kallscheuer N."/>
            <person name="Luecker S."/>
            <person name="Lage O.M."/>
            <person name="Pohl T."/>
            <person name="Merkel B.J."/>
            <person name="Hornburger P."/>
            <person name="Mueller R.-W."/>
            <person name="Bruemmer F."/>
            <person name="Labrenz M."/>
            <person name="Spormann A.M."/>
            <person name="Op Den Camp H."/>
            <person name="Overmann J."/>
            <person name="Amann R."/>
            <person name="Jetten M.S.M."/>
            <person name="Mascher T."/>
            <person name="Medema M.H."/>
            <person name="Devos D.P."/>
            <person name="Kaster A.-K."/>
            <person name="Ovreas L."/>
            <person name="Rohde M."/>
            <person name="Galperin M.Y."/>
            <person name="Jogler C."/>
        </authorList>
    </citation>
    <scope>NUCLEOTIDE SEQUENCE [LARGE SCALE GENOMIC DNA]</scope>
    <source>
        <strain evidence="1 2">Pla144</strain>
    </source>
</reference>
<accession>A0A5C6CWC0</accession>
<evidence type="ECO:0000313" key="2">
    <source>
        <dbReference type="Proteomes" id="UP000318437"/>
    </source>
</evidence>
<evidence type="ECO:0008006" key="3">
    <source>
        <dbReference type="Google" id="ProtNLM"/>
    </source>
</evidence>
<evidence type="ECO:0000313" key="1">
    <source>
        <dbReference type="EMBL" id="TWU27827.1"/>
    </source>
</evidence>
<gene>
    <name evidence="1" type="ORF">Pla144_26040</name>
</gene>
<keyword evidence="2" id="KW-1185">Reference proteome</keyword>
<proteinExistence type="predicted"/>
<dbReference type="OrthoDB" id="274774at2"/>
<dbReference type="Proteomes" id="UP000318437">
    <property type="component" value="Unassembled WGS sequence"/>
</dbReference>
<protein>
    <recommendedName>
        <fullName evidence="3">Wadjet protein JetD C-terminal domain-containing protein</fullName>
    </recommendedName>
</protein>
<dbReference type="EMBL" id="SJPS01000003">
    <property type="protein sequence ID" value="TWU27827.1"/>
    <property type="molecule type" value="Genomic_DNA"/>
</dbReference>
<name>A0A5C6CWC0_9BACT</name>
<dbReference type="AlphaFoldDB" id="A0A5C6CWC0"/>
<comment type="caution">
    <text evidence="1">The sequence shown here is derived from an EMBL/GenBank/DDBJ whole genome shotgun (WGS) entry which is preliminary data.</text>
</comment>